<evidence type="ECO:0000313" key="3">
    <source>
        <dbReference type="Proteomes" id="UP000274429"/>
    </source>
</evidence>
<accession>A0A0R3WWX1</accession>
<reference evidence="4" key="1">
    <citation type="submission" date="2017-02" db="UniProtKB">
        <authorList>
            <consortium name="WormBaseParasite"/>
        </authorList>
    </citation>
    <scope>IDENTIFICATION</scope>
</reference>
<dbReference type="AlphaFoldDB" id="A0A0R3WWX1"/>
<organism evidence="4">
    <name type="scientific">Hydatigena taeniaeformis</name>
    <name type="common">Feline tapeworm</name>
    <name type="synonym">Taenia taeniaeformis</name>
    <dbReference type="NCBI Taxonomy" id="6205"/>
    <lineage>
        <taxon>Eukaryota</taxon>
        <taxon>Metazoa</taxon>
        <taxon>Spiralia</taxon>
        <taxon>Lophotrochozoa</taxon>
        <taxon>Platyhelminthes</taxon>
        <taxon>Cestoda</taxon>
        <taxon>Eucestoda</taxon>
        <taxon>Cyclophyllidea</taxon>
        <taxon>Taeniidae</taxon>
        <taxon>Hydatigera</taxon>
    </lineage>
</organism>
<proteinExistence type="predicted"/>
<keyword evidence="3" id="KW-1185">Reference proteome</keyword>
<dbReference type="STRING" id="6205.A0A0R3WWX1"/>
<reference evidence="2 3" key="2">
    <citation type="submission" date="2018-11" db="EMBL/GenBank/DDBJ databases">
        <authorList>
            <consortium name="Pathogen Informatics"/>
        </authorList>
    </citation>
    <scope>NUCLEOTIDE SEQUENCE [LARGE SCALE GENOMIC DNA]</scope>
</reference>
<evidence type="ECO:0000313" key="4">
    <source>
        <dbReference type="WBParaSite" id="TTAC_0000526101-mRNA-1"/>
    </source>
</evidence>
<dbReference type="OrthoDB" id="6288536at2759"/>
<feature type="region of interest" description="Disordered" evidence="1">
    <location>
        <begin position="127"/>
        <end position="258"/>
    </location>
</feature>
<gene>
    <name evidence="2" type="ORF">TTAC_LOCUS5246</name>
</gene>
<dbReference type="EMBL" id="UYWX01006746">
    <property type="protein sequence ID" value="VDM26555.1"/>
    <property type="molecule type" value="Genomic_DNA"/>
</dbReference>
<evidence type="ECO:0000256" key="1">
    <source>
        <dbReference type="SAM" id="MobiDB-lite"/>
    </source>
</evidence>
<dbReference type="Proteomes" id="UP000274429">
    <property type="component" value="Unassembled WGS sequence"/>
</dbReference>
<feature type="compositionally biased region" description="Low complexity" evidence="1">
    <location>
        <begin position="131"/>
        <end position="147"/>
    </location>
</feature>
<dbReference type="WBParaSite" id="TTAC_0000526101-mRNA-1">
    <property type="protein sequence ID" value="TTAC_0000526101-mRNA-1"/>
    <property type="gene ID" value="TTAC_0000526101"/>
</dbReference>
<name>A0A0R3WWX1_HYDTA</name>
<feature type="compositionally biased region" description="Basic and acidic residues" evidence="1">
    <location>
        <begin position="170"/>
        <end position="185"/>
    </location>
</feature>
<sequence>MATTPLAYLRSHSPVVSVPPKLLAAKRDSLFLCESDFPLEQPGEEAVSGVIFSSVDASEKCVENLEKATLPQTPTLPFPMDELEPRAPIVGATEPTAVVGAVTITEVVPLRVAPASLPLQSDYLRSGGGSTFSEESWSSSPSKPGASSSGGGWHRAPASTKTRRARKRATAREREQKQRAEERKKPSTLQPSTTARRRRHCNRKLTGLENEVGSCGGVNPLPSPRLSTPPKLLNRCLSDEEGDDADGWAAEIDRDSSY</sequence>
<evidence type="ECO:0000313" key="2">
    <source>
        <dbReference type="EMBL" id="VDM26555.1"/>
    </source>
</evidence>
<protein>
    <submittedName>
        <fullName evidence="4">BZIP domain-containing protein</fullName>
    </submittedName>
</protein>